<dbReference type="Gene3D" id="3.40.50.2000">
    <property type="entry name" value="Glycogen Phosphorylase B"/>
    <property type="match status" value="2"/>
</dbReference>
<sequence>MKILIVSAAYPPYISGVATATANLANYLSRSHQVALIAGGNYKTPQRKSINNNFTLYLFPGVQIKRQKAALTISYPYPKKILSLITAFQPDVIHLQDVAPMSLSVLTLARKLKIPTVMTHHFTAEFVVKTLISEPNLSKILSNSRLTQQLIYRLVNLFYNRGDLLTVPNPNLIPFFQKAGLTTPIMAIPNGINLKNFRRRLTLKRLLTKYQITQEQIILYVGRLEIDKNLDVLMDAFQLVHQYNPAAGLVLVGDGNKKNQLLRQAKKLNLLDCVYFLGKINNTDLLLSQIYNAAAVFASASIIENQSVAFIEAMAAGLPIVSAKTAITVNPNLNGLEFEPDNIGALAVCLQKILIDQKLKKTISKYNRRLSRQYDISVTGRQYLAAYQKLLQ</sequence>
<dbReference type="Pfam" id="PF13439">
    <property type="entry name" value="Glyco_transf_4"/>
    <property type="match status" value="1"/>
</dbReference>
<dbReference type="EMBL" id="MEZN01000001">
    <property type="protein sequence ID" value="OGD57108.1"/>
    <property type="molecule type" value="Genomic_DNA"/>
</dbReference>
<evidence type="ECO:0000259" key="2">
    <source>
        <dbReference type="Pfam" id="PF13439"/>
    </source>
</evidence>
<dbReference type="InterPro" id="IPR050194">
    <property type="entry name" value="Glycosyltransferase_grp1"/>
</dbReference>
<feature type="domain" description="Glycosyl transferase family 1" evidence="1">
    <location>
        <begin position="213"/>
        <end position="369"/>
    </location>
</feature>
<name>A0A1F5DPM0_9BACT</name>
<evidence type="ECO:0000313" key="4">
    <source>
        <dbReference type="Proteomes" id="UP000176791"/>
    </source>
</evidence>
<comment type="caution">
    <text evidence="3">The sequence shown here is derived from an EMBL/GenBank/DDBJ whole genome shotgun (WGS) entry which is preliminary data.</text>
</comment>
<dbReference type="InterPro" id="IPR001296">
    <property type="entry name" value="Glyco_trans_1"/>
</dbReference>
<evidence type="ECO:0000313" key="3">
    <source>
        <dbReference type="EMBL" id="OGD57108.1"/>
    </source>
</evidence>
<gene>
    <name evidence="3" type="ORF">A3E73_01050</name>
</gene>
<dbReference type="Pfam" id="PF00534">
    <property type="entry name" value="Glycos_transf_1"/>
    <property type="match status" value="1"/>
</dbReference>
<dbReference type="InterPro" id="IPR028098">
    <property type="entry name" value="Glyco_trans_4-like_N"/>
</dbReference>
<evidence type="ECO:0008006" key="5">
    <source>
        <dbReference type="Google" id="ProtNLM"/>
    </source>
</evidence>
<organism evidence="3 4">
    <name type="scientific">Candidatus Beckwithbacteria bacterium RIFCSPHIGHO2_12_FULL_47_17</name>
    <dbReference type="NCBI Taxonomy" id="1797460"/>
    <lineage>
        <taxon>Bacteria</taxon>
        <taxon>Candidatus Beckwithiibacteriota</taxon>
    </lineage>
</organism>
<dbReference type="PANTHER" id="PTHR45947">
    <property type="entry name" value="SULFOQUINOVOSYL TRANSFERASE SQD2"/>
    <property type="match status" value="1"/>
</dbReference>
<dbReference type="SUPFAM" id="SSF53756">
    <property type="entry name" value="UDP-Glycosyltransferase/glycogen phosphorylase"/>
    <property type="match status" value="1"/>
</dbReference>
<feature type="domain" description="Glycosyltransferase subfamily 4-like N-terminal" evidence="2">
    <location>
        <begin position="14"/>
        <end position="195"/>
    </location>
</feature>
<accession>A0A1F5DPM0</accession>
<evidence type="ECO:0000259" key="1">
    <source>
        <dbReference type="Pfam" id="PF00534"/>
    </source>
</evidence>
<dbReference type="GO" id="GO:0016757">
    <property type="term" value="F:glycosyltransferase activity"/>
    <property type="evidence" value="ECO:0007669"/>
    <property type="project" value="InterPro"/>
</dbReference>
<dbReference type="PANTHER" id="PTHR45947:SF3">
    <property type="entry name" value="SULFOQUINOVOSYL TRANSFERASE SQD2"/>
    <property type="match status" value="1"/>
</dbReference>
<dbReference type="STRING" id="1797460.A3E73_01050"/>
<dbReference type="Proteomes" id="UP000176791">
    <property type="component" value="Unassembled WGS sequence"/>
</dbReference>
<reference evidence="3 4" key="1">
    <citation type="journal article" date="2016" name="Nat. Commun.">
        <title>Thousands of microbial genomes shed light on interconnected biogeochemical processes in an aquifer system.</title>
        <authorList>
            <person name="Anantharaman K."/>
            <person name="Brown C.T."/>
            <person name="Hug L.A."/>
            <person name="Sharon I."/>
            <person name="Castelle C.J."/>
            <person name="Probst A.J."/>
            <person name="Thomas B.C."/>
            <person name="Singh A."/>
            <person name="Wilkins M.J."/>
            <person name="Karaoz U."/>
            <person name="Brodie E.L."/>
            <person name="Williams K.H."/>
            <person name="Hubbard S.S."/>
            <person name="Banfield J.F."/>
        </authorList>
    </citation>
    <scope>NUCLEOTIDE SEQUENCE [LARGE SCALE GENOMIC DNA]</scope>
</reference>
<protein>
    <recommendedName>
        <fullName evidence="5">Glycosyltransferase subfamily 4-like N-terminal domain-containing protein</fullName>
    </recommendedName>
</protein>
<dbReference type="AlphaFoldDB" id="A0A1F5DPM0"/>
<proteinExistence type="predicted"/>